<dbReference type="EMBL" id="BMJS01000044">
    <property type="protein sequence ID" value="GGG06586.1"/>
    <property type="molecule type" value="Genomic_DNA"/>
</dbReference>
<evidence type="ECO:0000313" key="3">
    <source>
        <dbReference type="Proteomes" id="UP000636949"/>
    </source>
</evidence>
<dbReference type="AlphaFoldDB" id="A0A8J2Z6L0"/>
<proteinExistence type="predicted"/>
<accession>A0A8J2Z6L0</accession>
<dbReference type="InterPro" id="IPR024431">
    <property type="entry name" value="InsA_HTH_dom"/>
</dbReference>
<comment type="caution">
    <text evidence="2">The sequence shown here is derived from an EMBL/GenBank/DDBJ whole genome shotgun (WGS) entry which is preliminary data.</text>
</comment>
<dbReference type="Proteomes" id="UP000636949">
    <property type="component" value="Unassembled WGS sequence"/>
</dbReference>
<dbReference type="Gene3D" id="1.10.10.10">
    <property type="entry name" value="Winged helix-like DNA-binding domain superfamily/Winged helix DNA-binding domain"/>
    <property type="match status" value="1"/>
</dbReference>
<dbReference type="InterPro" id="IPR051252">
    <property type="entry name" value="IS1_transposase_InsA"/>
</dbReference>
<dbReference type="RefSeq" id="WP_206609111.1">
    <property type="nucleotide sequence ID" value="NZ_BMJS01000044.1"/>
</dbReference>
<dbReference type="Pfam" id="PF12759">
    <property type="entry name" value="HTH_Tnp_IS1"/>
    <property type="match status" value="1"/>
</dbReference>
<keyword evidence="3" id="KW-1185">Reference proteome</keyword>
<gene>
    <name evidence="2" type="ORF">GCM10010995_25130</name>
</gene>
<reference evidence="2" key="1">
    <citation type="journal article" date="2014" name="Int. J. Syst. Evol. Microbiol.">
        <title>Complete genome sequence of Corynebacterium casei LMG S-19264T (=DSM 44701T), isolated from a smear-ripened cheese.</title>
        <authorList>
            <consortium name="US DOE Joint Genome Institute (JGI-PGF)"/>
            <person name="Walter F."/>
            <person name="Albersmeier A."/>
            <person name="Kalinowski J."/>
            <person name="Ruckert C."/>
        </authorList>
    </citation>
    <scope>NUCLEOTIDE SEQUENCE</scope>
    <source>
        <strain evidence="2">CGMCC 1.15758</strain>
    </source>
</reference>
<dbReference type="PANTHER" id="PTHR47923:SF1">
    <property type="entry name" value="INSERTION ELEMENT IS1 1 PROTEIN INSA-RELATED"/>
    <property type="match status" value="1"/>
</dbReference>
<organism evidence="2 3">
    <name type="scientific">Cysteiniphilum litorale</name>
    <dbReference type="NCBI Taxonomy" id="2056700"/>
    <lineage>
        <taxon>Bacteria</taxon>
        <taxon>Pseudomonadati</taxon>
        <taxon>Pseudomonadota</taxon>
        <taxon>Gammaproteobacteria</taxon>
        <taxon>Thiotrichales</taxon>
        <taxon>Fastidiosibacteraceae</taxon>
        <taxon>Cysteiniphilum</taxon>
    </lineage>
</organism>
<reference evidence="2" key="2">
    <citation type="submission" date="2020-09" db="EMBL/GenBank/DDBJ databases">
        <authorList>
            <person name="Sun Q."/>
            <person name="Zhou Y."/>
        </authorList>
    </citation>
    <scope>NUCLEOTIDE SEQUENCE</scope>
    <source>
        <strain evidence="2">CGMCC 1.15758</strain>
    </source>
</reference>
<sequence length="99" mass="11142">MTKIDVYCKNCNSAKTVKAGKNQLKSNSVGVQRYRCQICGKYFQMTYKAIGRLPEMKEKIVDMCSNGSGIRDTARVLKVSTKTVINTIKKACKLLKWAD</sequence>
<name>A0A8J2Z6L0_9GAMM</name>
<evidence type="ECO:0000313" key="2">
    <source>
        <dbReference type="EMBL" id="GGG06586.1"/>
    </source>
</evidence>
<protein>
    <submittedName>
        <fullName evidence="2">Insertion element iso-IS1N protein InsA</fullName>
    </submittedName>
</protein>
<feature type="domain" description="Insertion element IS1 protein InsA helix-turn-helix" evidence="1">
    <location>
        <begin position="46"/>
        <end position="90"/>
    </location>
</feature>
<evidence type="ECO:0000259" key="1">
    <source>
        <dbReference type="Pfam" id="PF12759"/>
    </source>
</evidence>
<dbReference type="PANTHER" id="PTHR47923">
    <property type="entry name" value="INSERTION ELEMENT IS1 1 PROTEIN INSA-RELATED"/>
    <property type="match status" value="1"/>
</dbReference>
<dbReference type="GO" id="GO:0006313">
    <property type="term" value="P:DNA transposition"/>
    <property type="evidence" value="ECO:0007669"/>
    <property type="project" value="TreeGrafter"/>
</dbReference>
<dbReference type="InterPro" id="IPR036388">
    <property type="entry name" value="WH-like_DNA-bd_sf"/>
</dbReference>